<keyword evidence="6" id="KW-0175">Coiled coil</keyword>
<dbReference type="SMART" id="SM00338">
    <property type="entry name" value="BRLZ"/>
    <property type="match status" value="1"/>
</dbReference>
<dbReference type="PANTHER" id="PTHR45879:SF3">
    <property type="entry name" value="CYCLIC AMP RESPONSE ELEMENT-BINDING PROTEIN B"/>
    <property type="match status" value="1"/>
</dbReference>
<comment type="caution">
    <text evidence="10">The sequence shown here is derived from an EMBL/GenBank/DDBJ whole genome shotgun (WGS) entry which is preliminary data.</text>
</comment>
<evidence type="ECO:0000256" key="7">
    <source>
        <dbReference type="SAM" id="MobiDB-lite"/>
    </source>
</evidence>
<evidence type="ECO:0008006" key="12">
    <source>
        <dbReference type="Google" id="ProtNLM"/>
    </source>
</evidence>
<dbReference type="Gene3D" id="1.20.5.170">
    <property type="match status" value="1"/>
</dbReference>
<evidence type="ECO:0000256" key="1">
    <source>
        <dbReference type="ARBA" id="ARBA00004123"/>
    </source>
</evidence>
<dbReference type="InterPro" id="IPR046347">
    <property type="entry name" value="bZIP_sf"/>
</dbReference>
<dbReference type="FunFam" id="1.20.5.170:FF:000003">
    <property type="entry name" value="cAMP-responsive element modulator isoform X2"/>
    <property type="match status" value="1"/>
</dbReference>
<dbReference type="EMBL" id="JAODUO010000394">
    <property type="protein sequence ID" value="KAK2181499.1"/>
    <property type="molecule type" value="Genomic_DNA"/>
</dbReference>
<feature type="region of interest" description="Disordered" evidence="7">
    <location>
        <begin position="71"/>
        <end position="94"/>
    </location>
</feature>
<organism evidence="10 11">
    <name type="scientific">Ridgeia piscesae</name>
    <name type="common">Tubeworm</name>
    <dbReference type="NCBI Taxonomy" id="27915"/>
    <lineage>
        <taxon>Eukaryota</taxon>
        <taxon>Metazoa</taxon>
        <taxon>Spiralia</taxon>
        <taxon>Lophotrochozoa</taxon>
        <taxon>Annelida</taxon>
        <taxon>Polychaeta</taxon>
        <taxon>Sedentaria</taxon>
        <taxon>Canalipalpata</taxon>
        <taxon>Sabellida</taxon>
        <taxon>Siboglinidae</taxon>
        <taxon>Ridgeia</taxon>
    </lineage>
</organism>
<dbReference type="PROSITE" id="PS50953">
    <property type="entry name" value="KID"/>
    <property type="match status" value="1"/>
</dbReference>
<dbReference type="PANTHER" id="PTHR45879">
    <property type="entry name" value="CYCLIC AMP RESPONSE ELEMENT-BINDING PROTEIN B"/>
    <property type="match status" value="1"/>
</dbReference>
<feature type="domain" description="KID" evidence="9">
    <location>
        <begin position="67"/>
        <end position="126"/>
    </location>
</feature>
<keyword evidence="5" id="KW-0539">Nucleus</keyword>
<dbReference type="CDD" id="cd14690">
    <property type="entry name" value="bZIP_CREB1"/>
    <property type="match status" value="1"/>
</dbReference>
<comment type="subcellular location">
    <subcellularLocation>
        <location evidence="1">Nucleus</location>
    </subcellularLocation>
</comment>
<feature type="compositionally biased region" description="Polar residues" evidence="7">
    <location>
        <begin position="125"/>
        <end position="141"/>
    </location>
</feature>
<dbReference type="GO" id="GO:0000981">
    <property type="term" value="F:DNA-binding transcription factor activity, RNA polymerase II-specific"/>
    <property type="evidence" value="ECO:0007669"/>
    <property type="project" value="TreeGrafter"/>
</dbReference>
<evidence type="ECO:0000256" key="2">
    <source>
        <dbReference type="ARBA" id="ARBA00023015"/>
    </source>
</evidence>
<dbReference type="GO" id="GO:0005634">
    <property type="term" value="C:nucleus"/>
    <property type="evidence" value="ECO:0007669"/>
    <property type="project" value="UniProtKB-SubCell"/>
</dbReference>
<gene>
    <name evidence="10" type="ORF">NP493_394g01001</name>
</gene>
<evidence type="ECO:0000256" key="4">
    <source>
        <dbReference type="ARBA" id="ARBA00023163"/>
    </source>
</evidence>
<keyword evidence="2" id="KW-0805">Transcription regulation</keyword>
<dbReference type="PROSITE" id="PS00036">
    <property type="entry name" value="BZIP_BASIC"/>
    <property type="match status" value="1"/>
</dbReference>
<dbReference type="Pfam" id="PF00170">
    <property type="entry name" value="bZIP_1"/>
    <property type="match status" value="1"/>
</dbReference>
<dbReference type="Pfam" id="PF02173">
    <property type="entry name" value="pKID"/>
    <property type="match status" value="1"/>
</dbReference>
<dbReference type="GO" id="GO:0005667">
    <property type="term" value="C:transcription regulator complex"/>
    <property type="evidence" value="ECO:0007669"/>
    <property type="project" value="TreeGrafter"/>
</dbReference>
<evidence type="ECO:0000259" key="8">
    <source>
        <dbReference type="PROSITE" id="PS50217"/>
    </source>
</evidence>
<dbReference type="PROSITE" id="PS50217">
    <property type="entry name" value="BZIP"/>
    <property type="match status" value="1"/>
</dbReference>
<keyword evidence="3" id="KW-0238">DNA-binding</keyword>
<evidence type="ECO:0000256" key="3">
    <source>
        <dbReference type="ARBA" id="ARBA00023125"/>
    </source>
</evidence>
<evidence type="ECO:0000313" key="10">
    <source>
        <dbReference type="EMBL" id="KAK2181499.1"/>
    </source>
</evidence>
<keyword evidence="11" id="KW-1185">Reference proteome</keyword>
<dbReference type="PRINTS" id="PR00041">
    <property type="entry name" value="LEUZIPPRCREB"/>
</dbReference>
<dbReference type="SUPFAM" id="SSF57959">
    <property type="entry name" value="Leucine zipper domain"/>
    <property type="match status" value="1"/>
</dbReference>
<name>A0AAD9L1T2_RIDPI</name>
<feature type="domain" description="BZIP" evidence="8">
    <location>
        <begin position="246"/>
        <end position="297"/>
    </location>
</feature>
<dbReference type="InterPro" id="IPR004827">
    <property type="entry name" value="bZIP"/>
</dbReference>
<keyword evidence="4" id="KW-0804">Transcription</keyword>
<dbReference type="InterPro" id="IPR001630">
    <property type="entry name" value="Leuzip_CREB"/>
</dbReference>
<dbReference type="AlphaFoldDB" id="A0AAD9L1T2"/>
<dbReference type="InterPro" id="IPR003102">
    <property type="entry name" value="CREB1-like_pKID"/>
</dbReference>
<sequence length="306" mass="32808">METIVAVSADPGDLENNCSQAITLGSSGVPVSVVHMSLSNEPVQVQAVIQPTQASVIQTAGSQNLQTIQVASVGSDGDSTGTEDDESKKRREILARRPSYRKILNELASDMPSTITVTKIEEESNGSQTSHDSQDMSDGTTNLTSHSIQYQAATVVPAQAIQIAAHGDGTGQGLQTLTMSNATQAPGSGATIVQYAQDGQFFIPVSSISAGNVQYQIAPTTLPQGVVMATAGSTITSPQQVTEEASRKRELRLLKNREAARECRRKKKEYVKCLENRVAVLENQNKTLIEELKSLKELYCQKEAQS</sequence>
<evidence type="ECO:0000313" key="11">
    <source>
        <dbReference type="Proteomes" id="UP001209878"/>
    </source>
</evidence>
<evidence type="ECO:0000256" key="6">
    <source>
        <dbReference type="SAM" id="Coils"/>
    </source>
</evidence>
<feature type="coiled-coil region" evidence="6">
    <location>
        <begin position="264"/>
        <end position="298"/>
    </location>
</feature>
<protein>
    <recommendedName>
        <fullName evidence="12">cAMP response element binding protein</fullName>
    </recommendedName>
</protein>
<dbReference type="GO" id="GO:0000978">
    <property type="term" value="F:RNA polymerase II cis-regulatory region sequence-specific DNA binding"/>
    <property type="evidence" value="ECO:0007669"/>
    <property type="project" value="TreeGrafter"/>
</dbReference>
<proteinExistence type="predicted"/>
<dbReference type="Proteomes" id="UP001209878">
    <property type="component" value="Unassembled WGS sequence"/>
</dbReference>
<evidence type="ECO:0000259" key="9">
    <source>
        <dbReference type="PROSITE" id="PS50953"/>
    </source>
</evidence>
<feature type="region of interest" description="Disordered" evidence="7">
    <location>
        <begin position="120"/>
        <end position="141"/>
    </location>
</feature>
<reference evidence="10" key="1">
    <citation type="journal article" date="2023" name="Mol. Biol. Evol.">
        <title>Third-Generation Sequencing Reveals the Adaptive Role of the Epigenome in Three Deep-Sea Polychaetes.</title>
        <authorList>
            <person name="Perez M."/>
            <person name="Aroh O."/>
            <person name="Sun Y."/>
            <person name="Lan Y."/>
            <person name="Juniper S.K."/>
            <person name="Young C.R."/>
            <person name="Angers B."/>
            <person name="Qian P.Y."/>
        </authorList>
    </citation>
    <scope>NUCLEOTIDE SEQUENCE</scope>
    <source>
        <strain evidence="10">R07B-5</strain>
    </source>
</reference>
<accession>A0AAD9L1T2</accession>
<evidence type="ECO:0000256" key="5">
    <source>
        <dbReference type="ARBA" id="ARBA00023242"/>
    </source>
</evidence>